<feature type="domain" description="WhiA LAGLIDADG-like" evidence="7">
    <location>
        <begin position="127"/>
        <end position="216"/>
    </location>
</feature>
<dbReference type="Pfam" id="PF14527">
    <property type="entry name" value="LAGLIDADG_WhiA"/>
    <property type="match status" value="1"/>
</dbReference>
<keyword evidence="2 4" id="KW-0238">DNA-binding</keyword>
<evidence type="ECO:0000256" key="1">
    <source>
        <dbReference type="ARBA" id="ARBA00022618"/>
    </source>
</evidence>
<dbReference type="Pfam" id="PF02650">
    <property type="entry name" value="HTH_WhiA"/>
    <property type="match status" value="1"/>
</dbReference>
<dbReference type="InterPro" id="IPR003802">
    <property type="entry name" value="Sporulation_regulator_WhiA"/>
</dbReference>
<evidence type="ECO:0000256" key="3">
    <source>
        <dbReference type="ARBA" id="ARBA00023306"/>
    </source>
</evidence>
<keyword evidence="1 4" id="KW-0132">Cell division</keyword>
<reference evidence="8 9" key="1">
    <citation type="submission" date="2023-03" db="EMBL/GenBank/DDBJ databases">
        <title>Complete genome of Arcanobacterium canis strain DSM 25104 isolated in 2010 from a canine otitis externa in Germany.</title>
        <authorList>
            <person name="Borowiak M."/>
            <person name="Kreitlow A."/>
            <person name="Malorny B."/>
            <person name="Laemmler C."/>
            <person name="Prenger-Berninghoff E."/>
            <person name="Ploetz M."/>
            <person name="Abdulmawjood A."/>
        </authorList>
    </citation>
    <scope>NUCLEOTIDE SEQUENCE [LARGE SCALE GENOMIC DNA]</scope>
    <source>
        <strain evidence="8 9">DSM 25104</strain>
    </source>
</reference>
<dbReference type="InterPro" id="IPR039518">
    <property type="entry name" value="WhiA_LAGLIDADG_dom"/>
</dbReference>
<feature type="domain" description="Sporulation regulator WhiA C-terminal" evidence="5">
    <location>
        <begin position="222"/>
        <end position="303"/>
    </location>
</feature>
<dbReference type="PANTHER" id="PTHR37307">
    <property type="entry name" value="CELL DIVISION PROTEIN WHIA-RELATED"/>
    <property type="match status" value="1"/>
</dbReference>
<evidence type="ECO:0000256" key="4">
    <source>
        <dbReference type="HAMAP-Rule" id="MF_01420"/>
    </source>
</evidence>
<accession>A0ABY8G055</accession>
<dbReference type="NCBIfam" id="TIGR00647">
    <property type="entry name" value="DNA_bind_WhiA"/>
    <property type="match status" value="1"/>
</dbReference>
<dbReference type="PANTHER" id="PTHR37307:SF1">
    <property type="entry name" value="CELL DIVISION PROTEIN WHIA-RELATED"/>
    <property type="match status" value="1"/>
</dbReference>
<dbReference type="Proteomes" id="UP001215216">
    <property type="component" value="Chromosome"/>
</dbReference>
<evidence type="ECO:0000259" key="5">
    <source>
        <dbReference type="Pfam" id="PF02650"/>
    </source>
</evidence>
<keyword evidence="3 4" id="KW-0131">Cell cycle</keyword>
<proteinExistence type="inferred from homology"/>
<evidence type="ECO:0000259" key="6">
    <source>
        <dbReference type="Pfam" id="PF10298"/>
    </source>
</evidence>
<gene>
    <name evidence="4 8" type="primary">whiA</name>
    <name evidence="8" type="ORF">P7079_04090</name>
</gene>
<protein>
    <recommendedName>
        <fullName evidence="4">Probable cell division protein WhiA</fullName>
    </recommendedName>
</protein>
<comment type="function">
    <text evidence="4">Involved in cell division and chromosome segregation.</text>
</comment>
<dbReference type="EMBL" id="CP121208">
    <property type="protein sequence ID" value="WFM84158.1"/>
    <property type="molecule type" value="Genomic_DNA"/>
</dbReference>
<dbReference type="GO" id="GO:0003677">
    <property type="term" value="F:DNA binding"/>
    <property type="evidence" value="ECO:0007669"/>
    <property type="project" value="UniProtKB-KW"/>
</dbReference>
<dbReference type="InterPro" id="IPR027434">
    <property type="entry name" value="Homing_endonucl"/>
</dbReference>
<keyword evidence="9" id="KW-1185">Reference proteome</keyword>
<dbReference type="InterPro" id="IPR018478">
    <property type="entry name" value="Sporu_reg_WhiA_N_dom"/>
</dbReference>
<organism evidence="8 9">
    <name type="scientific">Arcanobacterium canis</name>
    <dbReference type="NCBI Taxonomy" id="999183"/>
    <lineage>
        <taxon>Bacteria</taxon>
        <taxon>Bacillati</taxon>
        <taxon>Actinomycetota</taxon>
        <taxon>Actinomycetes</taxon>
        <taxon>Actinomycetales</taxon>
        <taxon>Actinomycetaceae</taxon>
        <taxon>Arcanobacterium</taxon>
    </lineage>
</organism>
<evidence type="ECO:0000259" key="7">
    <source>
        <dbReference type="Pfam" id="PF14527"/>
    </source>
</evidence>
<feature type="domain" description="Sporulation transcription regulator WhiA N-terminal" evidence="6">
    <location>
        <begin position="21"/>
        <end position="104"/>
    </location>
</feature>
<dbReference type="Pfam" id="PF10298">
    <property type="entry name" value="WhiA_N"/>
    <property type="match status" value="1"/>
</dbReference>
<dbReference type="HAMAP" id="MF_01420">
    <property type="entry name" value="HTH_type_WhiA"/>
    <property type="match status" value="1"/>
</dbReference>
<dbReference type="InterPro" id="IPR023054">
    <property type="entry name" value="Sporulation_regulator_WhiA_C"/>
</dbReference>
<dbReference type="Gene3D" id="3.10.28.10">
    <property type="entry name" value="Homing endonucleases"/>
    <property type="match status" value="1"/>
</dbReference>
<evidence type="ECO:0000256" key="2">
    <source>
        <dbReference type="ARBA" id="ARBA00023125"/>
    </source>
</evidence>
<evidence type="ECO:0000313" key="8">
    <source>
        <dbReference type="EMBL" id="WFM84158.1"/>
    </source>
</evidence>
<dbReference type="RefSeq" id="WP_278013553.1">
    <property type="nucleotide sequence ID" value="NZ_CP121208.1"/>
</dbReference>
<comment type="similarity">
    <text evidence="4">Belongs to the WhiA family.</text>
</comment>
<sequence length="332" mass="36127">MPALTVLVQDELSGVFPQSASSAIAEIATMFRFAGGLEINSGIVTLEAELRHPGAARHLAHLISRVLRLEPDLLPVKSKTRGQNQYLLRITRDGEKIARLLGLLDTHGRPVRGLPTQIVAGSRADAAAAWRGAFLARGTLVEPGRNGSLEVICPSLEASYGLGGLARRLGITYRSRESRGAQRVDIREGEQISQMLIRMGALRALAVWDELRSEREEHGHSNRLANFDDANMRRSADAAVVAVIRVQRAFEILGDAVPANLRQAGEFRIKYPHDSLNVLGERLTPPATKDAVAGRLRRLNTMADKLAEELGIPSTLDAVSEAEGRTHPRSAD</sequence>
<name>A0ABY8G055_9ACTO</name>
<evidence type="ECO:0000313" key="9">
    <source>
        <dbReference type="Proteomes" id="UP001215216"/>
    </source>
</evidence>